<evidence type="ECO:0000256" key="1">
    <source>
        <dbReference type="ARBA" id="ARBA00023012"/>
    </source>
</evidence>
<evidence type="ECO:0000313" key="4">
    <source>
        <dbReference type="Proteomes" id="UP001518989"/>
    </source>
</evidence>
<accession>A0ABS3KJB6</accession>
<keyword evidence="1" id="KW-0902">Two-component regulatory system</keyword>
<organism evidence="3 4">
    <name type="scientific">Roseomonas haemaphysalidis</name>
    <dbReference type="NCBI Taxonomy" id="2768162"/>
    <lineage>
        <taxon>Bacteria</taxon>
        <taxon>Pseudomonadati</taxon>
        <taxon>Pseudomonadota</taxon>
        <taxon>Alphaproteobacteria</taxon>
        <taxon>Acetobacterales</taxon>
        <taxon>Roseomonadaceae</taxon>
        <taxon>Roseomonas</taxon>
    </lineage>
</organism>
<proteinExistence type="predicted"/>
<dbReference type="Proteomes" id="UP001518989">
    <property type="component" value="Unassembled WGS sequence"/>
</dbReference>
<dbReference type="RefSeq" id="WP_207414978.1">
    <property type="nucleotide sequence ID" value="NZ_CP061177.1"/>
</dbReference>
<evidence type="ECO:0000259" key="2">
    <source>
        <dbReference type="Pfam" id="PF01627"/>
    </source>
</evidence>
<gene>
    <name evidence="3" type="ORF">IAI61_00795</name>
</gene>
<feature type="domain" description="HPt" evidence="2">
    <location>
        <begin position="24"/>
        <end position="99"/>
    </location>
</feature>
<dbReference type="InterPro" id="IPR008207">
    <property type="entry name" value="Sig_transdc_His_kin_Hpt_dom"/>
</dbReference>
<evidence type="ECO:0000313" key="3">
    <source>
        <dbReference type="EMBL" id="MBO1077549.1"/>
    </source>
</evidence>
<keyword evidence="4" id="KW-1185">Reference proteome</keyword>
<dbReference type="Pfam" id="PF01627">
    <property type="entry name" value="Hpt"/>
    <property type="match status" value="1"/>
</dbReference>
<name>A0ABS3KJB6_9PROT</name>
<reference evidence="3 4" key="1">
    <citation type="submission" date="2020-09" db="EMBL/GenBank/DDBJ databases">
        <title>Roseomonas.</title>
        <authorList>
            <person name="Zhu W."/>
        </authorList>
    </citation>
    <scope>NUCLEOTIDE SEQUENCE [LARGE SCALE GENOMIC DNA]</scope>
    <source>
        <strain evidence="3 4">573</strain>
    </source>
</reference>
<dbReference type="InterPro" id="IPR036641">
    <property type="entry name" value="HPT_dom_sf"/>
</dbReference>
<dbReference type="Gene3D" id="1.20.120.160">
    <property type="entry name" value="HPT domain"/>
    <property type="match status" value="1"/>
</dbReference>
<protein>
    <submittedName>
        <fullName evidence="3">Hpt domain-containing protein</fullName>
    </submittedName>
</protein>
<sequence>MNALDPAIARQLAADLPHDVFIDVVRTFETDLGALVLRMMDASRVPDLEAYRRSAHALAGAAGAIGAFRLEAMARRAMAPDSQPAPDAVRMLDQEAKAALAELGLLARTPPPA</sequence>
<dbReference type="SUPFAM" id="SSF47226">
    <property type="entry name" value="Histidine-containing phosphotransfer domain, HPT domain"/>
    <property type="match status" value="1"/>
</dbReference>
<comment type="caution">
    <text evidence="3">The sequence shown here is derived from an EMBL/GenBank/DDBJ whole genome shotgun (WGS) entry which is preliminary data.</text>
</comment>
<dbReference type="EMBL" id="JACTNG010000001">
    <property type="protein sequence ID" value="MBO1077549.1"/>
    <property type="molecule type" value="Genomic_DNA"/>
</dbReference>